<sequence>MDKRQCPRVNSPEVDCLIALQRQARNNFQREKSPLTMKCKKSTTPAIVTPQGYVYTGRDKADTIADSLEKQFSSSEDVQDKQFSQTVNNYIKKYLKLKETLEYDLIALRMIKNN</sequence>
<evidence type="ECO:0000313" key="2">
    <source>
        <dbReference type="Proteomes" id="UP001159363"/>
    </source>
</evidence>
<accession>A0ABQ9HZ63</accession>
<keyword evidence="2" id="KW-1185">Reference proteome</keyword>
<reference evidence="1 2" key="1">
    <citation type="submission" date="2023-02" db="EMBL/GenBank/DDBJ databases">
        <title>LHISI_Scaffold_Assembly.</title>
        <authorList>
            <person name="Stuart O.P."/>
            <person name="Cleave R."/>
            <person name="Magrath M.J.L."/>
            <person name="Mikheyev A.S."/>
        </authorList>
    </citation>
    <scope>NUCLEOTIDE SEQUENCE [LARGE SCALE GENOMIC DNA]</scope>
    <source>
        <strain evidence="1">Daus_M_001</strain>
        <tissue evidence="1">Leg muscle</tissue>
    </source>
</reference>
<dbReference type="EMBL" id="JARBHB010000003">
    <property type="protein sequence ID" value="KAJ8889685.1"/>
    <property type="molecule type" value="Genomic_DNA"/>
</dbReference>
<evidence type="ECO:0000313" key="1">
    <source>
        <dbReference type="EMBL" id="KAJ8889685.1"/>
    </source>
</evidence>
<proteinExistence type="predicted"/>
<dbReference type="Proteomes" id="UP001159363">
    <property type="component" value="Chromosome 3"/>
</dbReference>
<gene>
    <name evidence="1" type="ORF">PR048_009186</name>
</gene>
<protein>
    <submittedName>
        <fullName evidence="1">Uncharacterized protein</fullName>
    </submittedName>
</protein>
<name>A0ABQ9HZ63_9NEOP</name>
<organism evidence="1 2">
    <name type="scientific">Dryococelus australis</name>
    <dbReference type="NCBI Taxonomy" id="614101"/>
    <lineage>
        <taxon>Eukaryota</taxon>
        <taxon>Metazoa</taxon>
        <taxon>Ecdysozoa</taxon>
        <taxon>Arthropoda</taxon>
        <taxon>Hexapoda</taxon>
        <taxon>Insecta</taxon>
        <taxon>Pterygota</taxon>
        <taxon>Neoptera</taxon>
        <taxon>Polyneoptera</taxon>
        <taxon>Phasmatodea</taxon>
        <taxon>Verophasmatodea</taxon>
        <taxon>Anareolatae</taxon>
        <taxon>Phasmatidae</taxon>
        <taxon>Eurycanthinae</taxon>
        <taxon>Dryococelus</taxon>
    </lineage>
</organism>
<comment type="caution">
    <text evidence="1">The sequence shown here is derived from an EMBL/GenBank/DDBJ whole genome shotgun (WGS) entry which is preliminary data.</text>
</comment>